<dbReference type="GeneID" id="19114828"/>
<evidence type="ECO:0000313" key="1">
    <source>
        <dbReference type="EMBL" id="EMC96737.1"/>
    </source>
</evidence>
<reference evidence="1 2" key="1">
    <citation type="journal article" date="2012" name="PLoS Pathog.">
        <title>Diverse lifestyles and strategies of plant pathogenesis encoded in the genomes of eighteen Dothideomycetes fungi.</title>
        <authorList>
            <person name="Ohm R.A."/>
            <person name="Feau N."/>
            <person name="Henrissat B."/>
            <person name="Schoch C.L."/>
            <person name="Horwitz B.A."/>
            <person name="Barry K.W."/>
            <person name="Condon B.J."/>
            <person name="Copeland A.C."/>
            <person name="Dhillon B."/>
            <person name="Glaser F."/>
            <person name="Hesse C.N."/>
            <person name="Kosti I."/>
            <person name="LaButti K."/>
            <person name="Lindquist E.A."/>
            <person name="Lucas S."/>
            <person name="Salamov A.A."/>
            <person name="Bradshaw R.E."/>
            <person name="Ciuffetti L."/>
            <person name="Hamelin R.C."/>
            <person name="Kema G.H.J."/>
            <person name="Lawrence C."/>
            <person name="Scott J.A."/>
            <person name="Spatafora J.W."/>
            <person name="Turgeon B.G."/>
            <person name="de Wit P.J.G.M."/>
            <person name="Zhong S."/>
            <person name="Goodwin S.B."/>
            <person name="Grigoriev I.V."/>
        </authorList>
    </citation>
    <scope>NUCLEOTIDE SEQUENCE [LARGE SCALE GENOMIC DNA]</scope>
    <source>
        <strain evidence="1 2">UAMH 10762</strain>
    </source>
</reference>
<dbReference type="HOGENOM" id="CLU_2359386_0_0_1"/>
<dbReference type="EMBL" id="KB445555">
    <property type="protein sequence ID" value="EMC96737.1"/>
    <property type="molecule type" value="Genomic_DNA"/>
</dbReference>
<name>M2LQM9_BAUPA</name>
<accession>M2LQM9</accession>
<dbReference type="Proteomes" id="UP000011761">
    <property type="component" value="Unassembled WGS sequence"/>
</dbReference>
<keyword evidence="2" id="KW-1185">Reference proteome</keyword>
<dbReference type="RefSeq" id="XP_007676659.1">
    <property type="nucleotide sequence ID" value="XM_007678469.1"/>
</dbReference>
<gene>
    <name evidence="1" type="ORF">BAUCODRAFT_488138</name>
</gene>
<proteinExistence type="predicted"/>
<protein>
    <submittedName>
        <fullName evidence="1">Uncharacterized protein</fullName>
    </submittedName>
</protein>
<dbReference type="KEGG" id="bcom:BAUCODRAFT_488138"/>
<sequence>MLCEISKGRLYMVAHDFELQSFQEIMAEIMPYEARWARHTQDKTICQVQHFVADTLAVVGDMIYLHQSEDAPRTLFEATSRLRSPHPGPWLSRILA</sequence>
<organism evidence="1 2">
    <name type="scientific">Baudoinia panamericana (strain UAMH 10762)</name>
    <name type="common">Angels' share fungus</name>
    <name type="synonym">Baudoinia compniacensis (strain UAMH 10762)</name>
    <dbReference type="NCBI Taxonomy" id="717646"/>
    <lineage>
        <taxon>Eukaryota</taxon>
        <taxon>Fungi</taxon>
        <taxon>Dikarya</taxon>
        <taxon>Ascomycota</taxon>
        <taxon>Pezizomycotina</taxon>
        <taxon>Dothideomycetes</taxon>
        <taxon>Dothideomycetidae</taxon>
        <taxon>Mycosphaerellales</taxon>
        <taxon>Teratosphaeriaceae</taxon>
        <taxon>Baudoinia</taxon>
    </lineage>
</organism>
<evidence type="ECO:0000313" key="2">
    <source>
        <dbReference type="Proteomes" id="UP000011761"/>
    </source>
</evidence>
<dbReference type="AlphaFoldDB" id="M2LQM9"/>